<dbReference type="PANTHER" id="PTHR30055">
    <property type="entry name" value="HTH-TYPE TRANSCRIPTIONAL REGULATOR RUTR"/>
    <property type="match status" value="1"/>
</dbReference>
<gene>
    <name evidence="6" type="ORF">OG849_21590</name>
</gene>
<name>A0ABZ1EZP6_9ACTN</name>
<dbReference type="SUPFAM" id="SSF46689">
    <property type="entry name" value="Homeodomain-like"/>
    <property type="match status" value="1"/>
</dbReference>
<dbReference type="Pfam" id="PF00440">
    <property type="entry name" value="TetR_N"/>
    <property type="match status" value="1"/>
</dbReference>
<evidence type="ECO:0000256" key="4">
    <source>
        <dbReference type="PROSITE-ProRule" id="PRU00335"/>
    </source>
</evidence>
<sequence length="220" mass="24214">MVGAEVDGKGPGGRRIRGLDAEERRARRREDLLDAALELFSAQGYQDTSIEQICKQAYVGTKSFYEVFTGKEDLYLALLDRIVVDVTGRLTAALDAVRDDEDGTEAARRLIRHFADAFVDDVRVARVTFGEGRAVTPLAEVHRRTNRRWAASFVETVWQRLGLPVGPHTHVVAMGLIGGLFDIIADWLLDGDTARPDDRAALQAGLDRFYTVISAGLAAS</sequence>
<feature type="domain" description="HTH tetR-type" evidence="5">
    <location>
        <begin position="26"/>
        <end position="86"/>
    </location>
</feature>
<dbReference type="Gene3D" id="1.10.357.10">
    <property type="entry name" value="Tetracycline Repressor, domain 2"/>
    <property type="match status" value="1"/>
</dbReference>
<evidence type="ECO:0000313" key="7">
    <source>
        <dbReference type="Proteomes" id="UP001356428"/>
    </source>
</evidence>
<evidence type="ECO:0000256" key="1">
    <source>
        <dbReference type="ARBA" id="ARBA00023015"/>
    </source>
</evidence>
<keyword evidence="2 4" id="KW-0238">DNA-binding</keyword>
<feature type="DNA-binding region" description="H-T-H motif" evidence="4">
    <location>
        <begin position="49"/>
        <end position="68"/>
    </location>
</feature>
<organism evidence="6 7">
    <name type="scientific">Streptomyces cyaneofuscatus</name>
    <dbReference type="NCBI Taxonomy" id="66883"/>
    <lineage>
        <taxon>Bacteria</taxon>
        <taxon>Bacillati</taxon>
        <taxon>Actinomycetota</taxon>
        <taxon>Actinomycetes</taxon>
        <taxon>Kitasatosporales</taxon>
        <taxon>Streptomycetaceae</taxon>
        <taxon>Streptomyces</taxon>
    </lineage>
</organism>
<dbReference type="InterPro" id="IPR009057">
    <property type="entry name" value="Homeodomain-like_sf"/>
</dbReference>
<proteinExistence type="predicted"/>
<dbReference type="Proteomes" id="UP001356428">
    <property type="component" value="Chromosome"/>
</dbReference>
<evidence type="ECO:0000313" key="6">
    <source>
        <dbReference type="EMBL" id="WSB09639.1"/>
    </source>
</evidence>
<dbReference type="InterPro" id="IPR050109">
    <property type="entry name" value="HTH-type_TetR-like_transc_reg"/>
</dbReference>
<evidence type="ECO:0000259" key="5">
    <source>
        <dbReference type="PROSITE" id="PS50977"/>
    </source>
</evidence>
<dbReference type="PRINTS" id="PR00455">
    <property type="entry name" value="HTHTETR"/>
</dbReference>
<dbReference type="EMBL" id="CP109083">
    <property type="protein sequence ID" value="WSB09639.1"/>
    <property type="molecule type" value="Genomic_DNA"/>
</dbReference>
<reference evidence="6 7" key="1">
    <citation type="submission" date="2022-10" db="EMBL/GenBank/DDBJ databases">
        <title>The complete genomes of actinobacterial strains from the NBC collection.</title>
        <authorList>
            <person name="Joergensen T.S."/>
            <person name="Alvarez Arevalo M."/>
            <person name="Sterndorff E.B."/>
            <person name="Faurdal D."/>
            <person name="Vuksanovic O."/>
            <person name="Mourched A.-S."/>
            <person name="Charusanti P."/>
            <person name="Shaw S."/>
            <person name="Blin K."/>
            <person name="Weber T."/>
        </authorList>
    </citation>
    <scope>NUCLEOTIDE SEQUENCE [LARGE SCALE GENOMIC DNA]</scope>
    <source>
        <strain evidence="6 7">NBC 01792</strain>
    </source>
</reference>
<keyword evidence="3" id="KW-0804">Transcription</keyword>
<dbReference type="InterPro" id="IPR001647">
    <property type="entry name" value="HTH_TetR"/>
</dbReference>
<dbReference type="PROSITE" id="PS50977">
    <property type="entry name" value="HTH_TETR_2"/>
    <property type="match status" value="1"/>
</dbReference>
<dbReference type="RefSeq" id="WP_326704123.1">
    <property type="nucleotide sequence ID" value="NZ_CP108861.1"/>
</dbReference>
<keyword evidence="7" id="KW-1185">Reference proteome</keyword>
<accession>A0ABZ1EZP6</accession>
<evidence type="ECO:0000256" key="2">
    <source>
        <dbReference type="ARBA" id="ARBA00023125"/>
    </source>
</evidence>
<evidence type="ECO:0000256" key="3">
    <source>
        <dbReference type="ARBA" id="ARBA00023163"/>
    </source>
</evidence>
<dbReference type="PANTHER" id="PTHR30055:SF234">
    <property type="entry name" value="HTH-TYPE TRANSCRIPTIONAL REGULATOR BETI"/>
    <property type="match status" value="1"/>
</dbReference>
<protein>
    <submittedName>
        <fullName evidence="6">TetR/AcrR family transcriptional regulator</fullName>
    </submittedName>
</protein>
<keyword evidence="1" id="KW-0805">Transcription regulation</keyword>